<dbReference type="SUPFAM" id="SSF46785">
    <property type="entry name" value="Winged helix' DNA-binding domain"/>
    <property type="match status" value="1"/>
</dbReference>
<dbReference type="GO" id="GO:0003700">
    <property type="term" value="F:DNA-binding transcription factor activity"/>
    <property type="evidence" value="ECO:0007669"/>
    <property type="project" value="InterPro"/>
</dbReference>
<dbReference type="Proteomes" id="UP000294689">
    <property type="component" value="Unassembled WGS sequence"/>
</dbReference>
<protein>
    <submittedName>
        <fullName evidence="5">Transcriptional regulator</fullName>
    </submittedName>
</protein>
<dbReference type="InterPro" id="IPR036390">
    <property type="entry name" value="WH_DNA-bd_sf"/>
</dbReference>
<dbReference type="EMBL" id="SOBW01000009">
    <property type="protein sequence ID" value="TDU34489.1"/>
    <property type="molecule type" value="Genomic_DNA"/>
</dbReference>
<keyword evidence="3" id="KW-0804">Transcription</keyword>
<comment type="caution">
    <text evidence="5">The sequence shown here is derived from an EMBL/GenBank/DDBJ whole genome shotgun (WGS) entry which is preliminary data.</text>
</comment>
<dbReference type="OrthoDB" id="9786071at2"/>
<dbReference type="InterPro" id="IPR000835">
    <property type="entry name" value="HTH_MarR-typ"/>
</dbReference>
<evidence type="ECO:0000259" key="4">
    <source>
        <dbReference type="PROSITE" id="PS50995"/>
    </source>
</evidence>
<dbReference type="SMART" id="SM00347">
    <property type="entry name" value="HTH_MARR"/>
    <property type="match status" value="1"/>
</dbReference>
<dbReference type="Pfam" id="PF12802">
    <property type="entry name" value="MarR_2"/>
    <property type="match status" value="1"/>
</dbReference>
<gene>
    <name evidence="5" type="ORF">BXY82_2814</name>
</gene>
<dbReference type="PROSITE" id="PS50995">
    <property type="entry name" value="HTH_MARR_2"/>
    <property type="match status" value="1"/>
</dbReference>
<accession>A0A4R7PKU0</accession>
<dbReference type="GO" id="GO:0003677">
    <property type="term" value="F:DNA binding"/>
    <property type="evidence" value="ECO:0007669"/>
    <property type="project" value="UniProtKB-KW"/>
</dbReference>
<dbReference type="PANTHER" id="PTHR42756:SF1">
    <property type="entry name" value="TRANSCRIPTIONAL REPRESSOR OF EMRAB OPERON"/>
    <property type="match status" value="1"/>
</dbReference>
<feature type="domain" description="HTH marR-type" evidence="4">
    <location>
        <begin position="16"/>
        <end position="147"/>
    </location>
</feature>
<organism evidence="5 6">
    <name type="scientific">Gelidibacter sediminis</name>
    <dbReference type="NCBI Taxonomy" id="1608710"/>
    <lineage>
        <taxon>Bacteria</taxon>
        <taxon>Pseudomonadati</taxon>
        <taxon>Bacteroidota</taxon>
        <taxon>Flavobacteriia</taxon>
        <taxon>Flavobacteriales</taxon>
        <taxon>Flavobacteriaceae</taxon>
        <taxon>Gelidibacter</taxon>
    </lineage>
</organism>
<evidence type="ECO:0000256" key="2">
    <source>
        <dbReference type="ARBA" id="ARBA00023125"/>
    </source>
</evidence>
<evidence type="ECO:0000313" key="5">
    <source>
        <dbReference type="EMBL" id="TDU34489.1"/>
    </source>
</evidence>
<sequence>MNHSVFNTTHQQMDVASKIVVGLERISEVFKVLLWEHGKSVGLSPIQIQILIFIAYHKYEFCNVSHLALEFNVSKPTISDAVKILDSKKLIVKDFSAHDKRRYSIQLSDDGRKIVSQTENFANPIKSQLSNIEELDSFYNLLSTLIYKLHTTGLLSVQRLCYSCKFYDKNEGGHYCNLLEKPLYTNDIRLDCPEFTKASS</sequence>
<evidence type="ECO:0000256" key="3">
    <source>
        <dbReference type="ARBA" id="ARBA00023163"/>
    </source>
</evidence>
<name>A0A4R7PKU0_9FLAO</name>
<reference evidence="5 6" key="1">
    <citation type="submission" date="2019-03" db="EMBL/GenBank/DDBJ databases">
        <title>Genomic Encyclopedia of Archaeal and Bacterial Type Strains, Phase II (KMG-II): from individual species to whole genera.</title>
        <authorList>
            <person name="Goeker M."/>
        </authorList>
    </citation>
    <scope>NUCLEOTIDE SEQUENCE [LARGE SCALE GENOMIC DNA]</scope>
    <source>
        <strain evidence="5 6">DSM 28135</strain>
    </source>
</reference>
<dbReference type="RefSeq" id="WP_133758818.1">
    <property type="nucleotide sequence ID" value="NZ_SOBW01000009.1"/>
</dbReference>
<keyword evidence="6" id="KW-1185">Reference proteome</keyword>
<keyword evidence="1" id="KW-0805">Transcription regulation</keyword>
<dbReference type="InterPro" id="IPR036388">
    <property type="entry name" value="WH-like_DNA-bd_sf"/>
</dbReference>
<dbReference type="PANTHER" id="PTHR42756">
    <property type="entry name" value="TRANSCRIPTIONAL REGULATOR, MARR"/>
    <property type="match status" value="1"/>
</dbReference>
<evidence type="ECO:0000313" key="6">
    <source>
        <dbReference type="Proteomes" id="UP000294689"/>
    </source>
</evidence>
<evidence type="ECO:0000256" key="1">
    <source>
        <dbReference type="ARBA" id="ARBA00023015"/>
    </source>
</evidence>
<dbReference type="Gene3D" id="1.10.10.10">
    <property type="entry name" value="Winged helix-like DNA-binding domain superfamily/Winged helix DNA-binding domain"/>
    <property type="match status" value="1"/>
</dbReference>
<proteinExistence type="predicted"/>
<keyword evidence="2" id="KW-0238">DNA-binding</keyword>
<dbReference type="AlphaFoldDB" id="A0A4R7PKU0"/>